<evidence type="ECO:0000313" key="2">
    <source>
        <dbReference type="EMBL" id="MBC8753143.1"/>
    </source>
</evidence>
<keyword evidence="3" id="KW-1185">Reference proteome</keyword>
<accession>A0ABR7Q3W5</accession>
<evidence type="ECO:0000313" key="3">
    <source>
        <dbReference type="Proteomes" id="UP000619238"/>
    </source>
</evidence>
<dbReference type="EMBL" id="JACGWS010000001">
    <property type="protein sequence ID" value="MBC8753143.1"/>
    <property type="molecule type" value="Genomic_DNA"/>
</dbReference>
<dbReference type="Gene3D" id="1.20.120.450">
    <property type="entry name" value="dinb family like domain"/>
    <property type="match status" value="1"/>
</dbReference>
<dbReference type="RefSeq" id="WP_187560188.1">
    <property type="nucleotide sequence ID" value="NZ_JACGWS010000001.1"/>
</dbReference>
<dbReference type="Pfam" id="PF12867">
    <property type="entry name" value="DinB_2"/>
    <property type="match status" value="1"/>
</dbReference>
<comment type="caution">
    <text evidence="2">The sequence shown here is derived from an EMBL/GenBank/DDBJ whole genome shotgun (WGS) entry which is preliminary data.</text>
</comment>
<dbReference type="Proteomes" id="UP000619238">
    <property type="component" value="Unassembled WGS sequence"/>
</dbReference>
<name>A0ABR7Q3W5_9FLAO</name>
<gene>
    <name evidence="2" type="ORF">H2O64_00565</name>
</gene>
<dbReference type="InterPro" id="IPR034660">
    <property type="entry name" value="DinB/YfiT-like"/>
</dbReference>
<reference evidence="2 3" key="1">
    <citation type="submission" date="2020-07" db="EMBL/GenBank/DDBJ databases">
        <title>Description of Kordia aestuariivivens sp. nov., isolated from a tidal flat.</title>
        <authorList>
            <person name="Park S."/>
            <person name="Yoon J.-H."/>
        </authorList>
    </citation>
    <scope>NUCLEOTIDE SEQUENCE [LARGE SCALE GENOMIC DNA]</scope>
    <source>
        <strain evidence="2 3">YSTF-M3</strain>
    </source>
</reference>
<evidence type="ECO:0000259" key="1">
    <source>
        <dbReference type="Pfam" id="PF12867"/>
    </source>
</evidence>
<dbReference type="SUPFAM" id="SSF109854">
    <property type="entry name" value="DinB/YfiT-like putative metalloenzymes"/>
    <property type="match status" value="1"/>
</dbReference>
<sequence length="167" mass="19727">MNHIIQHTIRQLQEVQTGKPWIGSTYSRKLNEIDAALVFTRPLKNLHSVAEIISHLTLWRNECILKIKTGEGSKTDDCKENWLDNDELKAIGWDTLKFNYDNSLTQLIDVLKQKDDQFLSEKYYDTDFKGYYEYHFVINGMLHHDLYHLGQLGLIIKYLKEDHNDEQ</sequence>
<feature type="domain" description="DinB-like" evidence="1">
    <location>
        <begin position="30"/>
        <end position="152"/>
    </location>
</feature>
<proteinExistence type="predicted"/>
<organism evidence="2 3">
    <name type="scientific">Kordia aestuariivivens</name>
    <dbReference type="NCBI Taxonomy" id="2759037"/>
    <lineage>
        <taxon>Bacteria</taxon>
        <taxon>Pseudomonadati</taxon>
        <taxon>Bacteroidota</taxon>
        <taxon>Flavobacteriia</taxon>
        <taxon>Flavobacteriales</taxon>
        <taxon>Flavobacteriaceae</taxon>
        <taxon>Kordia</taxon>
    </lineage>
</organism>
<dbReference type="InterPro" id="IPR024775">
    <property type="entry name" value="DinB-like"/>
</dbReference>
<protein>
    <submittedName>
        <fullName evidence="2">DinB family protein</fullName>
    </submittedName>
</protein>